<dbReference type="InterPro" id="IPR042047">
    <property type="entry name" value="SleB_dom1"/>
</dbReference>
<organism evidence="2 3">
    <name type="scientific">Novosphingobium lindaniclasticum LE124</name>
    <dbReference type="NCBI Taxonomy" id="1096930"/>
    <lineage>
        <taxon>Bacteria</taxon>
        <taxon>Pseudomonadati</taxon>
        <taxon>Pseudomonadota</taxon>
        <taxon>Alphaproteobacteria</taxon>
        <taxon>Sphingomonadales</taxon>
        <taxon>Sphingomonadaceae</taxon>
        <taxon>Novosphingobium</taxon>
    </lineage>
</organism>
<dbReference type="Proteomes" id="UP000015527">
    <property type="component" value="Unassembled WGS sequence"/>
</dbReference>
<dbReference type="GO" id="GO:0016787">
    <property type="term" value="F:hydrolase activity"/>
    <property type="evidence" value="ECO:0007669"/>
    <property type="project" value="InterPro"/>
</dbReference>
<dbReference type="Gene3D" id="1.10.10.2520">
    <property type="entry name" value="Cell wall hydrolase SleB, domain 1"/>
    <property type="match status" value="1"/>
</dbReference>
<dbReference type="PATRIC" id="fig|1096930.3.peg.2367"/>
<dbReference type="RefSeq" id="WP_021234223.1">
    <property type="nucleotide sequence ID" value="NZ_ATHL01000076.1"/>
</dbReference>
<accession>T0IU43</accession>
<dbReference type="InterPro" id="IPR011105">
    <property type="entry name" value="Cell_wall_hydrolase_SleB"/>
</dbReference>
<comment type="caution">
    <text evidence="2">The sequence shown here is derived from an EMBL/GenBank/DDBJ whole genome shotgun (WGS) entry which is preliminary data.</text>
</comment>
<proteinExistence type="predicted"/>
<dbReference type="EMBL" id="ATHL01000076">
    <property type="protein sequence ID" value="EQB15330.1"/>
    <property type="molecule type" value="Genomic_DNA"/>
</dbReference>
<protein>
    <recommendedName>
        <fullName evidence="1">Cell wall hydrolase SleB domain-containing protein</fullName>
    </recommendedName>
</protein>
<evidence type="ECO:0000313" key="3">
    <source>
        <dbReference type="Proteomes" id="UP000015527"/>
    </source>
</evidence>
<dbReference type="OrthoDB" id="9785345at2"/>
<name>T0IU43_9SPHN</name>
<dbReference type="Pfam" id="PF07486">
    <property type="entry name" value="Hydrolase_2"/>
    <property type="match status" value="1"/>
</dbReference>
<keyword evidence="3" id="KW-1185">Reference proteome</keyword>
<dbReference type="eggNOG" id="COG3773">
    <property type="taxonomic scope" value="Bacteria"/>
</dbReference>
<dbReference type="AlphaFoldDB" id="T0IU43"/>
<evidence type="ECO:0000259" key="1">
    <source>
        <dbReference type="Pfam" id="PF07486"/>
    </source>
</evidence>
<feature type="domain" description="Cell wall hydrolase SleB" evidence="1">
    <location>
        <begin position="39"/>
        <end position="144"/>
    </location>
</feature>
<gene>
    <name evidence="2" type="ORF">L284_11885</name>
</gene>
<reference evidence="2 3" key="1">
    <citation type="journal article" date="2013" name="Genome Announc.">
        <title>Genome Sequence of Novosphingobium lindaniclasticum LE124T, Isolated from a Hexachlorocyclohexane Dumpsite.</title>
        <authorList>
            <person name="Saxena A."/>
            <person name="Nayyar N."/>
            <person name="Sangwan N."/>
            <person name="Kumari R."/>
            <person name="Khurana J.P."/>
            <person name="Lal R."/>
        </authorList>
    </citation>
    <scope>NUCLEOTIDE SEQUENCE [LARGE SCALE GENOMIC DNA]</scope>
    <source>
        <strain evidence="2 3">LE124</strain>
    </source>
</reference>
<evidence type="ECO:0000313" key="2">
    <source>
        <dbReference type="EMBL" id="EQB15330.1"/>
    </source>
</evidence>
<sequence length="290" mass="31663">MHLPPAAPFHFDAGPQDRDRAIDCLAAAAYYEAGREAPDQRAVVQVVLNRVRHAAFPSTICGVVFAGADRVTGCQFTFTCDGSLGRRRPSPRDWRDARDRAAEMLLGRVESLVGQATHYHTYWVAPPWDRAMNQLAVVNSHLFFGWRGAAGDPSAFGRRYRGGEPDLARLGSLSSPGKHLAGTTDPAPAIAHGEPQAREADDDLFLVALPGNASASFPRLAEERCGKLPDCRFIGWTDPARKAHALPLPGASVDTISFTYVRRAGALGDARWNCSEFPREREEECLLRGT</sequence>